<dbReference type="PANTHER" id="PTHR44520:SF2">
    <property type="entry name" value="RESPONSE REGULATOR RCP1"/>
    <property type="match status" value="1"/>
</dbReference>
<evidence type="ECO:0000256" key="1">
    <source>
        <dbReference type="PROSITE-ProRule" id="PRU00169"/>
    </source>
</evidence>
<dbReference type="AlphaFoldDB" id="A0A2A2H2Z7"/>
<dbReference type="PANTHER" id="PTHR44520">
    <property type="entry name" value="RESPONSE REGULATOR RCP1-RELATED"/>
    <property type="match status" value="1"/>
</dbReference>
<dbReference type="Proteomes" id="UP000217784">
    <property type="component" value="Unassembled WGS sequence"/>
</dbReference>
<sequence>MSDLEFTKILLVEDNPADIRLFKEAFKESNFQNEFYSVKNSSDANNFLNRQEKYTNVPKPDIILLDINIPPTGGFDVLKKVKTNDHLKLIPVIIISASRNERDMLCAYHYHANAFIVKPSDYNSFIKFFDSLGDFWINWARLPGEMEI</sequence>
<keyword evidence="4" id="KW-1185">Reference proteome</keyword>
<proteinExistence type="predicted"/>
<dbReference type="OrthoDB" id="9652at2157"/>
<dbReference type="InterPro" id="IPR011006">
    <property type="entry name" value="CheY-like_superfamily"/>
</dbReference>
<name>A0A2A2H2Z7_METBR</name>
<feature type="modified residue" description="4-aspartylphosphate" evidence="1">
    <location>
        <position position="66"/>
    </location>
</feature>
<dbReference type="GO" id="GO:0000160">
    <property type="term" value="P:phosphorelay signal transduction system"/>
    <property type="evidence" value="ECO:0007669"/>
    <property type="project" value="InterPro"/>
</dbReference>
<dbReference type="Pfam" id="PF00072">
    <property type="entry name" value="Response_reg"/>
    <property type="match status" value="1"/>
</dbReference>
<reference evidence="3 4" key="1">
    <citation type="journal article" date="2017" name="BMC Genomics">
        <title>Genomic analysis of methanogenic archaea reveals a shift towards energy conservation.</title>
        <authorList>
            <person name="Gilmore S.P."/>
            <person name="Henske J.K."/>
            <person name="Sexton J.A."/>
            <person name="Solomon K.V."/>
            <person name="Seppala S."/>
            <person name="Yoo J.I."/>
            <person name="Huyett L.M."/>
            <person name="Pressman A."/>
            <person name="Cogan J.Z."/>
            <person name="Kivenson V."/>
            <person name="Peng X."/>
            <person name="Tan Y."/>
            <person name="Valentine D.L."/>
            <person name="O'Malley M.A."/>
        </authorList>
    </citation>
    <scope>NUCLEOTIDE SEQUENCE [LARGE SCALE GENOMIC DNA]</scope>
    <source>
        <strain evidence="3 4">M.o.H.</strain>
    </source>
</reference>
<dbReference type="EMBL" id="LMVM01000037">
    <property type="protein sequence ID" value="PAV03663.1"/>
    <property type="molecule type" value="Genomic_DNA"/>
</dbReference>
<dbReference type="PROSITE" id="PS50110">
    <property type="entry name" value="RESPONSE_REGULATORY"/>
    <property type="match status" value="1"/>
</dbReference>
<keyword evidence="1" id="KW-0597">Phosphoprotein</keyword>
<dbReference type="InterPro" id="IPR001789">
    <property type="entry name" value="Sig_transdc_resp-reg_receiver"/>
</dbReference>
<dbReference type="InterPro" id="IPR052893">
    <property type="entry name" value="TCS_response_regulator"/>
</dbReference>
<dbReference type="Gene3D" id="3.40.50.2300">
    <property type="match status" value="1"/>
</dbReference>
<gene>
    <name evidence="3" type="ORF">ASJ80_01455</name>
</gene>
<evidence type="ECO:0000313" key="3">
    <source>
        <dbReference type="EMBL" id="PAV03663.1"/>
    </source>
</evidence>
<protein>
    <recommendedName>
        <fullName evidence="2">Response regulatory domain-containing protein</fullName>
    </recommendedName>
</protein>
<dbReference type="SMART" id="SM00448">
    <property type="entry name" value="REC"/>
    <property type="match status" value="1"/>
</dbReference>
<dbReference type="SUPFAM" id="SSF52172">
    <property type="entry name" value="CheY-like"/>
    <property type="match status" value="1"/>
</dbReference>
<dbReference type="CDD" id="cd17557">
    <property type="entry name" value="REC_Rcp-like"/>
    <property type="match status" value="1"/>
</dbReference>
<evidence type="ECO:0000259" key="2">
    <source>
        <dbReference type="PROSITE" id="PS50110"/>
    </source>
</evidence>
<feature type="domain" description="Response regulatory" evidence="2">
    <location>
        <begin position="8"/>
        <end position="133"/>
    </location>
</feature>
<organism evidence="3 4">
    <name type="scientific">Methanobacterium bryantii</name>
    <dbReference type="NCBI Taxonomy" id="2161"/>
    <lineage>
        <taxon>Archaea</taxon>
        <taxon>Methanobacteriati</taxon>
        <taxon>Methanobacteriota</taxon>
        <taxon>Methanomada group</taxon>
        <taxon>Methanobacteria</taxon>
        <taxon>Methanobacteriales</taxon>
        <taxon>Methanobacteriaceae</taxon>
        <taxon>Methanobacterium</taxon>
    </lineage>
</organism>
<dbReference type="RefSeq" id="WP_069583862.1">
    <property type="nucleotide sequence ID" value="NZ_LMVM01000037.1"/>
</dbReference>
<evidence type="ECO:0000313" key="4">
    <source>
        <dbReference type="Proteomes" id="UP000217784"/>
    </source>
</evidence>
<accession>A0A2A2H2Z7</accession>
<comment type="caution">
    <text evidence="3">The sequence shown here is derived from an EMBL/GenBank/DDBJ whole genome shotgun (WGS) entry which is preliminary data.</text>
</comment>